<comment type="caution">
    <text evidence="3">The sequence shown here is derived from an EMBL/GenBank/DDBJ whole genome shotgun (WGS) entry which is preliminary data.</text>
</comment>
<dbReference type="EMBL" id="PYGC01000001">
    <property type="protein sequence ID" value="PSK85115.1"/>
    <property type="molecule type" value="Genomic_DNA"/>
</dbReference>
<gene>
    <name evidence="3" type="ORF">CLV93_10167</name>
    <name evidence="2" type="ORF">JCM18694_39030</name>
</gene>
<reference evidence="3 4" key="1">
    <citation type="submission" date="2018-03" db="EMBL/GenBank/DDBJ databases">
        <title>Genomic Encyclopedia of Archaeal and Bacterial Type Strains, Phase II (KMG-II): from individual species to whole genera.</title>
        <authorList>
            <person name="Goeker M."/>
        </authorList>
    </citation>
    <scope>NUCLEOTIDE SEQUENCE [LARGE SCALE GENOMIC DNA]</scope>
    <source>
        <strain evidence="3 4">DSM 27267</strain>
    </source>
</reference>
<name>A0A2P8CJI2_9BACT</name>
<dbReference type="OrthoDB" id="1122172at2"/>
<proteinExistence type="predicted"/>
<evidence type="ECO:0000313" key="5">
    <source>
        <dbReference type="Proteomes" id="UP000396862"/>
    </source>
</evidence>
<evidence type="ECO:0000313" key="4">
    <source>
        <dbReference type="Proteomes" id="UP000240621"/>
    </source>
</evidence>
<dbReference type="EMBL" id="BLAU01000001">
    <property type="protein sequence ID" value="GET23657.1"/>
    <property type="molecule type" value="Genomic_DNA"/>
</dbReference>
<organism evidence="3 4">
    <name type="scientific">Prolixibacter denitrificans</name>
    <dbReference type="NCBI Taxonomy" id="1541063"/>
    <lineage>
        <taxon>Bacteria</taxon>
        <taxon>Pseudomonadati</taxon>
        <taxon>Bacteroidota</taxon>
        <taxon>Bacteroidia</taxon>
        <taxon>Marinilabiliales</taxon>
        <taxon>Prolixibacteraceae</taxon>
        <taxon>Prolixibacter</taxon>
    </lineage>
</organism>
<reference evidence="2 5" key="2">
    <citation type="submission" date="2019-10" db="EMBL/GenBank/DDBJ databases">
        <title>Prolixibacter strains distinguished by the presence of nitrate reductase genes were adept at nitrate-dependent anaerobic corrosion of metallic iron and carbon steel.</title>
        <authorList>
            <person name="Iino T."/>
            <person name="Shono N."/>
            <person name="Ito K."/>
            <person name="Nakamura R."/>
            <person name="Sueoka K."/>
            <person name="Harayama S."/>
            <person name="Ohkuma M."/>
        </authorList>
    </citation>
    <scope>NUCLEOTIDE SEQUENCE [LARGE SCALE GENOMIC DNA]</scope>
    <source>
        <strain evidence="2 5">MIC1-1</strain>
    </source>
</reference>
<dbReference type="RefSeq" id="WP_106540185.1">
    <property type="nucleotide sequence ID" value="NZ_BLAU01000001.1"/>
</dbReference>
<evidence type="ECO:0000256" key="1">
    <source>
        <dbReference type="SAM" id="MobiDB-lite"/>
    </source>
</evidence>
<protein>
    <submittedName>
        <fullName evidence="3">Uncharacterized protein</fullName>
    </submittedName>
</protein>
<evidence type="ECO:0000313" key="3">
    <source>
        <dbReference type="EMBL" id="PSK85115.1"/>
    </source>
</evidence>
<dbReference type="AlphaFoldDB" id="A0A2P8CJI2"/>
<dbReference type="Proteomes" id="UP000396862">
    <property type="component" value="Unassembled WGS sequence"/>
</dbReference>
<dbReference type="Proteomes" id="UP000240621">
    <property type="component" value="Unassembled WGS sequence"/>
</dbReference>
<sequence length="120" mass="14151">MDRITKPRVVKDYDKLPTDTQTQIKIQYPFGFADNLVTYTNSKGEIVSALPFEAEEFYYLVRMTRDEAYEIIENDDDYDDDGTLRDDFVMEGLEDTEEEVEEIEDVADEDDEEDEEDDDY</sequence>
<keyword evidence="5" id="KW-1185">Reference proteome</keyword>
<accession>A0A2P8CJI2</accession>
<evidence type="ECO:0000313" key="2">
    <source>
        <dbReference type="EMBL" id="GET23657.1"/>
    </source>
</evidence>
<feature type="region of interest" description="Disordered" evidence="1">
    <location>
        <begin position="92"/>
        <end position="120"/>
    </location>
</feature>